<name>A0A1G7ISP0_9SPHN</name>
<dbReference type="SUPFAM" id="SSF53254">
    <property type="entry name" value="Phosphoglycerate mutase-like"/>
    <property type="match status" value="1"/>
</dbReference>
<accession>A0A1G7ISP0</accession>
<evidence type="ECO:0000313" key="1">
    <source>
        <dbReference type="EMBL" id="MWC44140.1"/>
    </source>
</evidence>
<sequence length="173" mass="18945">MTVRLLRHPPVAKAWAGRCYGVSDMGWSREGRAMAWSLAAAVRADRVVHSGLERTRRLAEMLCSAPIEDARWRERDFGAWEGRRWDAIWRESGNAMDGLMTDPHGFRPGGGETGAMLAARVRAAWDALPDADHVLVIAHGGSIATLRCLLAGAPLTEAVRFIPACGEMVELAR</sequence>
<dbReference type="Gene3D" id="3.40.50.1240">
    <property type="entry name" value="Phosphoglycerate mutase-like"/>
    <property type="match status" value="1"/>
</dbReference>
<reference evidence="2 3" key="1">
    <citation type="submission" date="2016-10" db="EMBL/GenBank/DDBJ databases">
        <authorList>
            <person name="Varghese N."/>
            <person name="Submissions S."/>
        </authorList>
    </citation>
    <scope>NUCLEOTIDE SEQUENCE [LARGE SCALE GENOMIC DNA]</scope>
    <source>
        <strain evidence="2 3">S7-754</strain>
    </source>
</reference>
<dbReference type="InterPro" id="IPR029033">
    <property type="entry name" value="His_PPase_superfam"/>
</dbReference>
<evidence type="ECO:0000313" key="4">
    <source>
        <dbReference type="Proteomes" id="UP000436801"/>
    </source>
</evidence>
<gene>
    <name evidence="1" type="ORF">GQR91_10830</name>
    <name evidence="2" type="ORF">SAMN05216557_102367</name>
</gene>
<dbReference type="AlphaFoldDB" id="A0A1G7ISP0"/>
<dbReference type="Pfam" id="PF00300">
    <property type="entry name" value="His_Phos_1"/>
    <property type="match status" value="1"/>
</dbReference>
<dbReference type="InterPro" id="IPR013078">
    <property type="entry name" value="His_Pase_superF_clade-1"/>
</dbReference>
<dbReference type="EMBL" id="WSUT01000005">
    <property type="protein sequence ID" value="MWC44140.1"/>
    <property type="molecule type" value="Genomic_DNA"/>
</dbReference>
<keyword evidence="3" id="KW-1185">Reference proteome</keyword>
<dbReference type="Proteomes" id="UP000323502">
    <property type="component" value="Unassembled WGS sequence"/>
</dbReference>
<dbReference type="Proteomes" id="UP000436801">
    <property type="component" value="Unassembled WGS sequence"/>
</dbReference>
<reference evidence="1 4" key="2">
    <citation type="submission" date="2019-12" db="EMBL/GenBank/DDBJ databases">
        <authorList>
            <person name="Zheng J."/>
        </authorList>
    </citation>
    <scope>NUCLEOTIDE SEQUENCE [LARGE SCALE GENOMIC DNA]</scope>
    <source>
        <strain evidence="1 4">DSM 27347</strain>
    </source>
</reference>
<dbReference type="CDD" id="cd07067">
    <property type="entry name" value="HP_PGM_like"/>
    <property type="match status" value="1"/>
</dbReference>
<evidence type="ECO:0000313" key="3">
    <source>
        <dbReference type="Proteomes" id="UP000323502"/>
    </source>
</evidence>
<dbReference type="RefSeq" id="WP_149681753.1">
    <property type="nucleotide sequence ID" value="NZ_FNBI01000002.1"/>
</dbReference>
<dbReference type="EMBL" id="FNBI01000002">
    <property type="protein sequence ID" value="SDF15687.1"/>
    <property type="molecule type" value="Genomic_DNA"/>
</dbReference>
<dbReference type="OrthoDB" id="5449373at2"/>
<organism evidence="2 3">
    <name type="scientific">Sphingomonas carotinifaciens</name>
    <dbReference type="NCBI Taxonomy" id="1166323"/>
    <lineage>
        <taxon>Bacteria</taxon>
        <taxon>Pseudomonadati</taxon>
        <taxon>Pseudomonadota</taxon>
        <taxon>Alphaproteobacteria</taxon>
        <taxon>Sphingomonadales</taxon>
        <taxon>Sphingomonadaceae</taxon>
        <taxon>Sphingomonas</taxon>
    </lineage>
</organism>
<proteinExistence type="predicted"/>
<protein>
    <submittedName>
        <fullName evidence="2">Alpha-ribazole phosphatase</fullName>
    </submittedName>
    <submittedName>
        <fullName evidence="1">Histidine phosphatase family protein</fullName>
    </submittedName>
</protein>
<evidence type="ECO:0000313" key="2">
    <source>
        <dbReference type="EMBL" id="SDF15687.1"/>
    </source>
</evidence>